<accession>A0A3Q8UA62</accession>
<feature type="domain" description="NADH dehydrogenase subunit 5 C-terminal" evidence="20">
    <location>
        <begin position="386"/>
        <end position="559"/>
    </location>
</feature>
<evidence type="ECO:0000256" key="9">
    <source>
        <dbReference type="ARBA" id="ARBA00022967"/>
    </source>
</evidence>
<feature type="transmembrane region" description="Helical" evidence="17">
    <location>
        <begin position="442"/>
        <end position="462"/>
    </location>
</feature>
<comment type="catalytic activity">
    <reaction evidence="16 17">
        <text>a ubiquinone + NADH + 5 H(+)(in) = a ubiquinol + NAD(+) + 4 H(+)(out)</text>
        <dbReference type="Rhea" id="RHEA:29091"/>
        <dbReference type="Rhea" id="RHEA-COMP:9565"/>
        <dbReference type="Rhea" id="RHEA-COMP:9566"/>
        <dbReference type="ChEBI" id="CHEBI:15378"/>
        <dbReference type="ChEBI" id="CHEBI:16389"/>
        <dbReference type="ChEBI" id="CHEBI:17976"/>
        <dbReference type="ChEBI" id="CHEBI:57540"/>
        <dbReference type="ChEBI" id="CHEBI:57945"/>
        <dbReference type="EC" id="7.1.1.2"/>
    </reaction>
</comment>
<geneLocation type="mitochondrion" evidence="21"/>
<dbReference type="InterPro" id="IPR010934">
    <property type="entry name" value="NADH_DH_su5_C"/>
</dbReference>
<comment type="function">
    <text evidence="1">Core subunit of the mitochondrial membrane respiratory chain NADH dehydrogenase (Complex I) that is believed to belong to the minimal assembly required for catalysis. Complex I functions in the transfer of electrons from NADH to the respiratory chain. The immediate electron acceptor for the enzyme is believed to be ubiquinone.</text>
</comment>
<evidence type="ECO:0000256" key="2">
    <source>
        <dbReference type="ARBA" id="ARBA00004448"/>
    </source>
</evidence>
<keyword evidence="15 17" id="KW-0472">Membrane</keyword>
<feature type="domain" description="NADH:quinone oxidoreductase/Mrp antiporter transmembrane" evidence="18">
    <location>
        <begin position="104"/>
        <end position="376"/>
    </location>
</feature>
<feature type="transmembrane region" description="Helical" evidence="17">
    <location>
        <begin position="417"/>
        <end position="436"/>
    </location>
</feature>
<keyword evidence="13 17" id="KW-0830">Ubiquinone</keyword>
<proteinExistence type="inferred from homology"/>
<keyword evidence="6" id="KW-0679">Respiratory chain</keyword>
<dbReference type="GO" id="GO:0005743">
    <property type="term" value="C:mitochondrial inner membrane"/>
    <property type="evidence" value="ECO:0007669"/>
    <property type="project" value="UniProtKB-SubCell"/>
</dbReference>
<feature type="transmembrane region" description="Helical" evidence="17">
    <location>
        <begin position="542"/>
        <end position="559"/>
    </location>
</feature>
<feature type="transmembrane region" description="Helical" evidence="17">
    <location>
        <begin position="237"/>
        <end position="258"/>
    </location>
</feature>
<name>A0A3Q8UA62_9HYME</name>
<evidence type="ECO:0000313" key="21">
    <source>
        <dbReference type="EMBL" id="AZL93471.1"/>
    </source>
</evidence>
<dbReference type="Pfam" id="PF06455">
    <property type="entry name" value="NADH5_C"/>
    <property type="match status" value="1"/>
</dbReference>
<feature type="transmembrane region" description="Helical" evidence="17">
    <location>
        <begin position="58"/>
        <end position="75"/>
    </location>
</feature>
<keyword evidence="5 17" id="KW-0813">Transport</keyword>
<evidence type="ECO:0000256" key="13">
    <source>
        <dbReference type="ARBA" id="ARBA00023075"/>
    </source>
</evidence>
<evidence type="ECO:0000256" key="5">
    <source>
        <dbReference type="ARBA" id="ARBA00022448"/>
    </source>
</evidence>
<feature type="transmembrane region" description="Helical" evidence="17">
    <location>
        <begin position="110"/>
        <end position="128"/>
    </location>
</feature>
<dbReference type="AlphaFoldDB" id="A0A3Q8UA62"/>
<evidence type="ECO:0000256" key="17">
    <source>
        <dbReference type="RuleBase" id="RU003404"/>
    </source>
</evidence>
<keyword evidence="7 17" id="KW-0812">Transmembrane</keyword>
<evidence type="ECO:0000256" key="4">
    <source>
        <dbReference type="ARBA" id="ARBA00021096"/>
    </source>
</evidence>
<comment type="subcellular location">
    <subcellularLocation>
        <location evidence="2">Mitochondrion inner membrane</location>
        <topology evidence="2">Multi-pass membrane protein</topology>
    </subcellularLocation>
</comment>
<dbReference type="GO" id="GO:0015990">
    <property type="term" value="P:electron transport coupled proton transport"/>
    <property type="evidence" value="ECO:0007669"/>
    <property type="project" value="TreeGrafter"/>
</dbReference>
<comment type="function">
    <text evidence="17">Core subunit of the mitochondrial membrane respiratory chain NADH dehydrogenase (Complex I) which catalyzes electron transfer from NADH through the respiratory chain, using ubiquinone as an electron acceptor. Essential for the catalytic activity and assembly of complex I.</text>
</comment>
<keyword evidence="12 17" id="KW-0520">NAD</keyword>
<dbReference type="PANTHER" id="PTHR42829">
    <property type="entry name" value="NADH-UBIQUINONE OXIDOREDUCTASE CHAIN 5"/>
    <property type="match status" value="1"/>
</dbReference>
<feature type="transmembrane region" description="Helical" evidence="17">
    <location>
        <begin position="149"/>
        <end position="169"/>
    </location>
</feature>
<evidence type="ECO:0000256" key="14">
    <source>
        <dbReference type="ARBA" id="ARBA00023128"/>
    </source>
</evidence>
<evidence type="ECO:0000256" key="6">
    <source>
        <dbReference type="ARBA" id="ARBA00022660"/>
    </source>
</evidence>
<feature type="transmembrane region" description="Helical" evidence="17">
    <location>
        <begin position="370"/>
        <end position="396"/>
    </location>
</feature>
<evidence type="ECO:0000259" key="18">
    <source>
        <dbReference type="Pfam" id="PF00361"/>
    </source>
</evidence>
<evidence type="ECO:0000256" key="16">
    <source>
        <dbReference type="ARBA" id="ARBA00049551"/>
    </source>
</evidence>
<dbReference type="GO" id="GO:0042773">
    <property type="term" value="P:ATP synthesis coupled electron transport"/>
    <property type="evidence" value="ECO:0007669"/>
    <property type="project" value="InterPro"/>
</dbReference>
<evidence type="ECO:0000256" key="11">
    <source>
        <dbReference type="ARBA" id="ARBA00022989"/>
    </source>
</evidence>
<feature type="transmembrane region" description="Helical" evidence="17">
    <location>
        <begin position="483"/>
        <end position="502"/>
    </location>
</feature>
<dbReference type="EMBL" id="MG923513">
    <property type="protein sequence ID" value="AZL93471.1"/>
    <property type="molecule type" value="Genomic_DNA"/>
</dbReference>
<organism evidence="21">
    <name type="scientific">Pteromalus puparum</name>
    <dbReference type="NCBI Taxonomy" id="32389"/>
    <lineage>
        <taxon>Eukaryota</taxon>
        <taxon>Metazoa</taxon>
        <taxon>Ecdysozoa</taxon>
        <taxon>Arthropoda</taxon>
        <taxon>Hexapoda</taxon>
        <taxon>Insecta</taxon>
        <taxon>Pterygota</taxon>
        <taxon>Neoptera</taxon>
        <taxon>Endopterygota</taxon>
        <taxon>Hymenoptera</taxon>
        <taxon>Apocrita</taxon>
        <taxon>Proctotrupomorpha</taxon>
        <taxon>Chalcidoidea</taxon>
        <taxon>Pteromalidae</taxon>
        <taxon>Pteromalinae</taxon>
        <taxon>Pteromalus</taxon>
    </lineage>
</organism>
<evidence type="ECO:0000256" key="7">
    <source>
        <dbReference type="ARBA" id="ARBA00022692"/>
    </source>
</evidence>
<keyword evidence="14 17" id="KW-0496">Mitochondrion</keyword>
<evidence type="ECO:0000256" key="12">
    <source>
        <dbReference type="ARBA" id="ARBA00023027"/>
    </source>
</evidence>
<keyword evidence="8" id="KW-0999">Mitochondrion inner membrane</keyword>
<dbReference type="InterPro" id="IPR003945">
    <property type="entry name" value="NU5C-like"/>
</dbReference>
<dbReference type="InterPro" id="IPR001750">
    <property type="entry name" value="ND/Mrp_TM"/>
</dbReference>
<feature type="transmembrane region" description="Helical" evidence="17">
    <location>
        <begin position="175"/>
        <end position="197"/>
    </location>
</feature>
<keyword evidence="9" id="KW-1278">Translocase</keyword>
<evidence type="ECO:0000259" key="19">
    <source>
        <dbReference type="Pfam" id="PF00662"/>
    </source>
</evidence>
<dbReference type="GO" id="GO:0008137">
    <property type="term" value="F:NADH dehydrogenase (ubiquinone) activity"/>
    <property type="evidence" value="ECO:0007669"/>
    <property type="project" value="UniProtKB-EC"/>
</dbReference>
<reference evidence="21" key="1">
    <citation type="journal article" date="2018" name="Mol. Phylogenet. Evol.">
        <title>Mitochondrial phylogenomics of the Hymenoptera.</title>
        <authorList>
            <person name="Tang P."/>
            <person name="Zhu J.C."/>
            <person name="Zheng B.Y."/>
            <person name="Wei S.J."/>
            <person name="Sharkey M."/>
            <person name="Chen X.X."/>
            <person name="Vogler A.P."/>
        </authorList>
    </citation>
    <scope>NUCLEOTIDE SEQUENCE</scope>
</reference>
<dbReference type="Pfam" id="PF00662">
    <property type="entry name" value="Proton_antipo_N"/>
    <property type="match status" value="1"/>
</dbReference>
<evidence type="ECO:0000256" key="10">
    <source>
        <dbReference type="ARBA" id="ARBA00022982"/>
    </source>
</evidence>
<feature type="transmembrane region" description="Helical" evidence="17">
    <location>
        <begin position="332"/>
        <end position="350"/>
    </location>
</feature>
<comment type="similarity">
    <text evidence="17">Belongs to the complex I subunit 5 family.</text>
</comment>
<feature type="transmembrane region" description="Helical" evidence="17">
    <location>
        <begin position="265"/>
        <end position="283"/>
    </location>
</feature>
<evidence type="ECO:0000256" key="15">
    <source>
        <dbReference type="ARBA" id="ARBA00023136"/>
    </source>
</evidence>
<feature type="transmembrane region" description="Helical" evidence="17">
    <location>
        <begin position="6"/>
        <end position="27"/>
    </location>
</feature>
<feature type="transmembrane region" description="Helical" evidence="17">
    <location>
        <begin position="289"/>
        <end position="311"/>
    </location>
</feature>
<evidence type="ECO:0000259" key="20">
    <source>
        <dbReference type="Pfam" id="PF06455"/>
    </source>
</evidence>
<keyword evidence="10" id="KW-0249">Electron transport</keyword>
<sequence length="560" mass="66208">MMLFYLSSMVFFIISLMLFNTSMFLLMNKINYCMEWNVLILNSINLNMFLYFDWMMMMFMFTVLLISSVIMLYCCEYMSHDNYNIRFFYLMFLFITSMLIMISSPNIVSILIGWDGLGLVSYCLVIYYNNINSYNSGMLTVLLNRIGDITILVSISMFMVLGSWNFMFINKVNMLILLMIMISAFTKSAQFPFSSWLPAAMAAPTPVSSLVHSSTLVTAGIYMLIRFHYIIYLNKMILKLIMLISLITMLMAGFSANFEYDMKKIIAFSTLSQLGLMMMIFSFKNWELAYLHLIIHAMFKSMMFMCSGILIHSMMNYQDIRFLGMLKFYMPMTFSMLMISNLSLCGMPFMSGFYSKDQILEIMLLMNNNLMIYLLLLLSTGLTVMYSMRLIFYLMFNTLNMNSINMIKEFKLMSYPMISLMMMSIIFGNFLNLVIFNNIENIFLLLEEKMSIILICIMFIIINKMMIKLNNFKLMYFFKNFNGKMWFLYNFIPIFILMPLKFSKLYSNNYDKGWSEMLFKNTFIMFNNENNKIYKFYNNNNIMLMLFSTNIIMIIMMLML</sequence>
<dbReference type="PRINTS" id="PR01434">
    <property type="entry name" value="NADHDHGNASE5"/>
</dbReference>
<dbReference type="Pfam" id="PF00361">
    <property type="entry name" value="Proton_antipo_M"/>
    <property type="match status" value="1"/>
</dbReference>
<feature type="transmembrane region" description="Helical" evidence="17">
    <location>
        <begin position="209"/>
        <end position="231"/>
    </location>
</feature>
<evidence type="ECO:0000256" key="3">
    <source>
        <dbReference type="ARBA" id="ARBA00012944"/>
    </source>
</evidence>
<evidence type="ECO:0000256" key="1">
    <source>
        <dbReference type="ARBA" id="ARBA00003257"/>
    </source>
</evidence>
<dbReference type="GO" id="GO:0003954">
    <property type="term" value="F:NADH dehydrogenase activity"/>
    <property type="evidence" value="ECO:0007669"/>
    <property type="project" value="TreeGrafter"/>
</dbReference>
<feature type="transmembrane region" description="Helical" evidence="17">
    <location>
        <begin position="87"/>
        <end position="104"/>
    </location>
</feature>
<keyword evidence="11 17" id="KW-1133">Transmembrane helix</keyword>
<feature type="domain" description="NADH-Ubiquinone oxidoreductase (complex I) chain 5 N-terminal" evidence="19">
    <location>
        <begin position="41"/>
        <end position="88"/>
    </location>
</feature>
<protein>
    <recommendedName>
        <fullName evidence="4 17">NADH-ubiquinone oxidoreductase chain 5</fullName>
        <ecNumber evidence="3 17">7.1.1.2</ecNumber>
    </recommendedName>
</protein>
<evidence type="ECO:0000256" key="8">
    <source>
        <dbReference type="ARBA" id="ARBA00022792"/>
    </source>
</evidence>
<gene>
    <name evidence="21" type="primary">nad5</name>
</gene>
<dbReference type="PANTHER" id="PTHR42829:SF2">
    <property type="entry name" value="NADH-UBIQUINONE OXIDOREDUCTASE CHAIN 5"/>
    <property type="match status" value="1"/>
</dbReference>
<dbReference type="EC" id="7.1.1.2" evidence="3 17"/>
<dbReference type="InterPro" id="IPR001516">
    <property type="entry name" value="Proton_antipo_N"/>
</dbReference>